<dbReference type="KEGG" id="fcy:FRACYDRAFT_268399"/>
<evidence type="ECO:0000313" key="1">
    <source>
        <dbReference type="EMBL" id="OEU18676.1"/>
    </source>
</evidence>
<sequence>MVILAKSEHDSKLKFGRKLLSQLELYGIDPDLTLLNWYIRVCATINSRYPQDQRESWTEALITFNKLREIKLANSHSYNSIVYACNSLISDPDEKHSILRDIFSKCQNDGLVDERILTSLKRFLPPKLYSDLTTLDSRDRQIDMRHIPSSWKINKTSIQ</sequence>
<dbReference type="OrthoDB" id="185373at2759"/>
<reference evidence="1 2" key="1">
    <citation type="submission" date="2016-09" db="EMBL/GenBank/DDBJ databases">
        <title>Extensive genetic diversity and differential bi-allelic expression allows diatom success in the polar Southern Ocean.</title>
        <authorList>
            <consortium name="DOE Joint Genome Institute"/>
            <person name="Mock T."/>
            <person name="Otillar R.P."/>
            <person name="Strauss J."/>
            <person name="Dupont C."/>
            <person name="Frickenhaus S."/>
            <person name="Maumus F."/>
            <person name="Mcmullan M."/>
            <person name="Sanges R."/>
            <person name="Schmutz J."/>
            <person name="Toseland A."/>
            <person name="Valas R."/>
            <person name="Veluchamy A."/>
            <person name="Ward B.J."/>
            <person name="Allen A."/>
            <person name="Barry K."/>
            <person name="Falciatore A."/>
            <person name="Ferrante M."/>
            <person name="Fortunato A.E."/>
            <person name="Gloeckner G."/>
            <person name="Gruber A."/>
            <person name="Hipkin R."/>
            <person name="Janech M."/>
            <person name="Kroth P."/>
            <person name="Leese F."/>
            <person name="Lindquist E."/>
            <person name="Lyon B.R."/>
            <person name="Martin J."/>
            <person name="Mayer C."/>
            <person name="Parker M."/>
            <person name="Quesneville H."/>
            <person name="Raymond J."/>
            <person name="Uhlig C."/>
            <person name="Valentin K.U."/>
            <person name="Worden A.Z."/>
            <person name="Armbrust E.V."/>
            <person name="Bowler C."/>
            <person name="Green B."/>
            <person name="Moulton V."/>
            <person name="Van Oosterhout C."/>
            <person name="Grigoriev I."/>
        </authorList>
    </citation>
    <scope>NUCLEOTIDE SEQUENCE [LARGE SCALE GENOMIC DNA]</scope>
    <source>
        <strain evidence="1 2">CCMP1102</strain>
    </source>
</reference>
<keyword evidence="2" id="KW-1185">Reference proteome</keyword>
<proteinExistence type="predicted"/>
<evidence type="ECO:0000313" key="2">
    <source>
        <dbReference type="Proteomes" id="UP000095751"/>
    </source>
</evidence>
<dbReference type="Proteomes" id="UP000095751">
    <property type="component" value="Unassembled WGS sequence"/>
</dbReference>
<dbReference type="AlphaFoldDB" id="A0A1E7FKJ6"/>
<gene>
    <name evidence="1" type="ORF">FRACYDRAFT_268399</name>
</gene>
<dbReference type="InParanoid" id="A0A1E7FKJ6"/>
<organism evidence="1 2">
    <name type="scientific">Fragilariopsis cylindrus CCMP1102</name>
    <dbReference type="NCBI Taxonomy" id="635003"/>
    <lineage>
        <taxon>Eukaryota</taxon>
        <taxon>Sar</taxon>
        <taxon>Stramenopiles</taxon>
        <taxon>Ochrophyta</taxon>
        <taxon>Bacillariophyta</taxon>
        <taxon>Bacillariophyceae</taxon>
        <taxon>Bacillariophycidae</taxon>
        <taxon>Bacillariales</taxon>
        <taxon>Bacillariaceae</taxon>
        <taxon>Fragilariopsis</taxon>
    </lineage>
</organism>
<name>A0A1E7FKJ6_9STRA</name>
<protein>
    <submittedName>
        <fullName evidence="1">Uncharacterized protein</fullName>
    </submittedName>
</protein>
<dbReference type="EMBL" id="KV784356">
    <property type="protein sequence ID" value="OEU18676.1"/>
    <property type="molecule type" value="Genomic_DNA"/>
</dbReference>
<accession>A0A1E7FKJ6</accession>